<dbReference type="AlphaFoldDB" id="A0A1H4C7G2"/>
<dbReference type="STRING" id="551991.SAMN05192529_12830"/>
<dbReference type="SUPFAM" id="SSF51695">
    <property type="entry name" value="PLC-like phosphodiesterases"/>
    <property type="match status" value="1"/>
</dbReference>
<reference evidence="2 3" key="1">
    <citation type="submission" date="2016-10" db="EMBL/GenBank/DDBJ databases">
        <authorList>
            <person name="de Groot N.N."/>
        </authorList>
    </citation>
    <scope>NUCLEOTIDE SEQUENCE [LARGE SCALE GENOMIC DNA]</scope>
    <source>
        <strain evidence="2 3">Vu-144</strain>
    </source>
</reference>
<dbReference type="Pfam" id="PF03009">
    <property type="entry name" value="GDPD"/>
    <property type="match status" value="1"/>
</dbReference>
<accession>A0A1H4C7G2</accession>
<dbReference type="Gene3D" id="3.20.20.190">
    <property type="entry name" value="Phosphatidylinositol (PI) phosphodiesterase"/>
    <property type="match status" value="1"/>
</dbReference>
<dbReference type="Proteomes" id="UP000199041">
    <property type="component" value="Unassembled WGS sequence"/>
</dbReference>
<evidence type="ECO:0000259" key="1">
    <source>
        <dbReference type="PROSITE" id="PS51704"/>
    </source>
</evidence>
<dbReference type="GO" id="GO:0008081">
    <property type="term" value="F:phosphoric diester hydrolase activity"/>
    <property type="evidence" value="ECO:0007669"/>
    <property type="project" value="InterPro"/>
</dbReference>
<dbReference type="PANTHER" id="PTHR46211:SF14">
    <property type="entry name" value="GLYCEROPHOSPHODIESTER PHOSPHODIESTERASE"/>
    <property type="match status" value="1"/>
</dbReference>
<dbReference type="OrthoDB" id="384721at2"/>
<proteinExistence type="predicted"/>
<dbReference type="PANTHER" id="PTHR46211">
    <property type="entry name" value="GLYCEROPHOSPHORYL DIESTER PHOSPHODIESTERASE"/>
    <property type="match status" value="1"/>
</dbReference>
<organism evidence="2 3">
    <name type="scientific">Arachidicoccus rhizosphaerae</name>
    <dbReference type="NCBI Taxonomy" id="551991"/>
    <lineage>
        <taxon>Bacteria</taxon>
        <taxon>Pseudomonadati</taxon>
        <taxon>Bacteroidota</taxon>
        <taxon>Chitinophagia</taxon>
        <taxon>Chitinophagales</taxon>
        <taxon>Chitinophagaceae</taxon>
        <taxon>Arachidicoccus</taxon>
    </lineage>
</organism>
<feature type="domain" description="GP-PDE" evidence="1">
    <location>
        <begin position="57"/>
        <end position="326"/>
    </location>
</feature>
<sequence length="326" mass="36176">MSHNTNLSFPVKGKTPKAGSRIKNNLSYAVCALILPLTVSLLSGCTSSATNKPLSGFDAQAHRGGRGLMPENTIASEKNAIDYNCTLEMDLQMSKDSQIVVSHDAYFNADFCLTPEGETMNKKDGLSRLLFNMTYDSIAKYDVGLKPYPNFTKQRKIPAVRPLLTVLIDSVEAYAKQKNHINLYNIELKTSPKADSVHYPDLGTYVSKALHIIIDKGIAKRTMIQSFDVRALRMVHDSFPDMQTSYLVGDKDTNTVQGYINTLGFTPTIFSPDYHIVTPELIAGFHKQGVKVIPWTPNTLSELQSLKDMGVDGLITDYPNLYSQLK</sequence>
<dbReference type="RefSeq" id="WP_091400817.1">
    <property type="nucleotide sequence ID" value="NZ_FNQY01000028.1"/>
</dbReference>
<gene>
    <name evidence="2" type="ORF">SAMN05192529_12830</name>
</gene>
<evidence type="ECO:0000313" key="2">
    <source>
        <dbReference type="EMBL" id="SEA56260.1"/>
    </source>
</evidence>
<protein>
    <submittedName>
        <fullName evidence="2">Glycerophosphoryl diester phosphodiesterase</fullName>
    </submittedName>
</protein>
<dbReference type="InterPro" id="IPR030395">
    <property type="entry name" value="GP_PDE_dom"/>
</dbReference>
<name>A0A1H4C7G2_9BACT</name>
<dbReference type="PROSITE" id="PS51704">
    <property type="entry name" value="GP_PDE"/>
    <property type="match status" value="1"/>
</dbReference>
<dbReference type="GO" id="GO:0006629">
    <property type="term" value="P:lipid metabolic process"/>
    <property type="evidence" value="ECO:0007669"/>
    <property type="project" value="InterPro"/>
</dbReference>
<keyword evidence="3" id="KW-1185">Reference proteome</keyword>
<evidence type="ECO:0000313" key="3">
    <source>
        <dbReference type="Proteomes" id="UP000199041"/>
    </source>
</evidence>
<dbReference type="EMBL" id="FNQY01000028">
    <property type="protein sequence ID" value="SEA56260.1"/>
    <property type="molecule type" value="Genomic_DNA"/>
</dbReference>
<dbReference type="InterPro" id="IPR017946">
    <property type="entry name" value="PLC-like_Pdiesterase_TIM-brl"/>
</dbReference>